<dbReference type="Proteomes" id="UP000192472">
    <property type="component" value="Unassembled WGS sequence"/>
</dbReference>
<sequence>MSVKLLMFGPGAPGRLTSGLGVATAKLAEELSKKTSLKIIEPKSFDQFGKPKVNLESSFSDLSVLKELATVSIEAQLSAYDYHEVTQSHTMEKVESQKLHKQLTTYSDELVLEGEKIDYDVLYAHDWITFKAALELKERFGKPLLLHIHSLDFDRNFGQTKSWIFDLEQKTMQAADAIIAVSEYSKQVMISEYGISPDKIQVIYHGHTHTDPVKAKSPFAEKIVLFVGRLSGQKGPMQFLEIAEKVFEQNPDTRFVISGEGELYKKLIEAGAGSEIADRFHITGYLEHEELQKLYAIAHVYCMPSFSEPFGLAAVEAADAGVPLVLSDKCGAAELLPDAHQANPASTDDFADQIIAILGDENMSKLQVKSNREKIKKLSWEKSAAEVLSVVDKIL</sequence>
<dbReference type="GO" id="GO:0016757">
    <property type="term" value="F:glycosyltransferase activity"/>
    <property type="evidence" value="ECO:0007669"/>
    <property type="project" value="InterPro"/>
</dbReference>
<dbReference type="AlphaFoldDB" id="A0A1W2GAT4"/>
<dbReference type="GO" id="GO:0009103">
    <property type="term" value="P:lipopolysaccharide biosynthetic process"/>
    <property type="evidence" value="ECO:0007669"/>
    <property type="project" value="TreeGrafter"/>
</dbReference>
<dbReference type="RefSeq" id="WP_084372136.1">
    <property type="nucleotide sequence ID" value="NZ_FWYF01000002.1"/>
</dbReference>
<dbReference type="InterPro" id="IPR001296">
    <property type="entry name" value="Glyco_trans_1"/>
</dbReference>
<dbReference type="OrthoDB" id="9810929at2"/>
<dbReference type="Pfam" id="PF13439">
    <property type="entry name" value="Glyco_transf_4"/>
    <property type="match status" value="1"/>
</dbReference>
<evidence type="ECO:0000259" key="3">
    <source>
        <dbReference type="Pfam" id="PF13439"/>
    </source>
</evidence>
<evidence type="ECO:0000259" key="2">
    <source>
        <dbReference type="Pfam" id="PF00534"/>
    </source>
</evidence>
<evidence type="ECO:0000313" key="5">
    <source>
        <dbReference type="Proteomes" id="UP000192472"/>
    </source>
</evidence>
<dbReference type="EMBL" id="FWYF01000002">
    <property type="protein sequence ID" value="SMD33733.1"/>
    <property type="molecule type" value="Genomic_DNA"/>
</dbReference>
<keyword evidence="5" id="KW-1185">Reference proteome</keyword>
<gene>
    <name evidence="4" type="ORF">SAMN04488029_1634</name>
</gene>
<dbReference type="PANTHER" id="PTHR46401:SF2">
    <property type="entry name" value="GLYCOSYLTRANSFERASE WBBK-RELATED"/>
    <property type="match status" value="1"/>
</dbReference>
<dbReference type="CDD" id="cd03801">
    <property type="entry name" value="GT4_PimA-like"/>
    <property type="match status" value="1"/>
</dbReference>
<keyword evidence="1 4" id="KW-0808">Transferase</keyword>
<evidence type="ECO:0000256" key="1">
    <source>
        <dbReference type="ARBA" id="ARBA00022679"/>
    </source>
</evidence>
<dbReference type="PANTHER" id="PTHR46401">
    <property type="entry name" value="GLYCOSYLTRANSFERASE WBBK-RELATED"/>
    <property type="match status" value="1"/>
</dbReference>
<feature type="domain" description="Glycosyltransferase subfamily 4-like N-terminal" evidence="3">
    <location>
        <begin position="112"/>
        <end position="206"/>
    </location>
</feature>
<dbReference type="InterPro" id="IPR028098">
    <property type="entry name" value="Glyco_trans_4-like_N"/>
</dbReference>
<dbReference type="SUPFAM" id="SSF53756">
    <property type="entry name" value="UDP-Glycosyltransferase/glycogen phosphorylase"/>
    <property type="match status" value="1"/>
</dbReference>
<dbReference type="Pfam" id="PF00534">
    <property type="entry name" value="Glycos_transf_1"/>
    <property type="match status" value="1"/>
</dbReference>
<evidence type="ECO:0000313" key="4">
    <source>
        <dbReference type="EMBL" id="SMD33733.1"/>
    </source>
</evidence>
<organism evidence="4 5">
    <name type="scientific">Reichenbachiella faecimaris</name>
    <dbReference type="NCBI Taxonomy" id="692418"/>
    <lineage>
        <taxon>Bacteria</taxon>
        <taxon>Pseudomonadati</taxon>
        <taxon>Bacteroidota</taxon>
        <taxon>Cytophagia</taxon>
        <taxon>Cytophagales</taxon>
        <taxon>Reichenbachiellaceae</taxon>
        <taxon>Reichenbachiella</taxon>
    </lineage>
</organism>
<name>A0A1W2GAT4_REIFA</name>
<dbReference type="Gene3D" id="3.40.50.2000">
    <property type="entry name" value="Glycogen Phosphorylase B"/>
    <property type="match status" value="2"/>
</dbReference>
<feature type="domain" description="Glycosyl transferase family 1" evidence="2">
    <location>
        <begin position="217"/>
        <end position="370"/>
    </location>
</feature>
<reference evidence="4 5" key="1">
    <citation type="submission" date="2017-04" db="EMBL/GenBank/DDBJ databases">
        <authorList>
            <person name="Afonso C.L."/>
            <person name="Miller P.J."/>
            <person name="Scott M.A."/>
            <person name="Spackman E."/>
            <person name="Goraichik I."/>
            <person name="Dimitrov K.M."/>
            <person name="Suarez D.L."/>
            <person name="Swayne D.E."/>
        </authorList>
    </citation>
    <scope>NUCLEOTIDE SEQUENCE [LARGE SCALE GENOMIC DNA]</scope>
    <source>
        <strain evidence="4 5">DSM 26133</strain>
    </source>
</reference>
<proteinExistence type="predicted"/>
<accession>A0A1W2GAT4</accession>
<protein>
    <submittedName>
        <fullName evidence="4">Glycosyltransferase involved in cell wall bisynthesis</fullName>
    </submittedName>
</protein>
<dbReference type="STRING" id="692418.SAMN04488029_1634"/>